<dbReference type="Proteomes" id="UP000033434">
    <property type="component" value="Unassembled WGS sequence"/>
</dbReference>
<proteinExistence type="predicted"/>
<evidence type="ECO:0000313" key="1">
    <source>
        <dbReference type="EMBL" id="KKE85684.1"/>
    </source>
</evidence>
<comment type="caution">
    <text evidence="1">The sequence shown here is derived from an EMBL/GenBank/DDBJ whole genome shotgun (WGS) entry which is preliminary data.</text>
</comment>
<protein>
    <submittedName>
        <fullName evidence="1">Uncharacterized protein</fullName>
    </submittedName>
</protein>
<dbReference type="RefSeq" id="WP_230851930.1">
    <property type="nucleotide sequence ID" value="NZ_AUXW01000014.1"/>
</dbReference>
<reference evidence="1 2" key="1">
    <citation type="journal article" date="2015" name="BMC Genomics">
        <title>Genome mining reveals unlocked bioactive potential of marine Gram-negative bacteria.</title>
        <authorList>
            <person name="Machado H."/>
            <person name="Sonnenschein E.C."/>
            <person name="Melchiorsen J."/>
            <person name="Gram L."/>
        </authorList>
    </citation>
    <scope>NUCLEOTIDE SEQUENCE [LARGE SCALE GENOMIC DNA]</scope>
    <source>
        <strain evidence="1 2">S4054</strain>
    </source>
</reference>
<sequence>MARKTILAFSQNTPHQPDYNYIEGFLVGLATLGTEVRVDKWLVNIFGDYQSIERCQLQALMDLSEQSQVTVAEATYKLPKQCVLSKSDMAKSLDEGAPLPKFCNGFISWPEYCIK</sequence>
<gene>
    <name evidence="1" type="ORF">N479_25175</name>
</gene>
<dbReference type="AlphaFoldDB" id="A0A0F6AIT0"/>
<accession>A0A0F6AIT0</accession>
<evidence type="ECO:0000313" key="2">
    <source>
        <dbReference type="Proteomes" id="UP000033434"/>
    </source>
</evidence>
<name>A0A0F6AIT0_9GAMM</name>
<organism evidence="1 2">
    <name type="scientific">Pseudoalteromonas luteoviolacea S4054</name>
    <dbReference type="NCBI Taxonomy" id="1129367"/>
    <lineage>
        <taxon>Bacteria</taxon>
        <taxon>Pseudomonadati</taxon>
        <taxon>Pseudomonadota</taxon>
        <taxon>Gammaproteobacteria</taxon>
        <taxon>Alteromonadales</taxon>
        <taxon>Pseudoalteromonadaceae</taxon>
        <taxon>Pseudoalteromonas</taxon>
    </lineage>
</organism>
<dbReference type="EMBL" id="AUXW01000014">
    <property type="protein sequence ID" value="KKE85684.1"/>
    <property type="molecule type" value="Genomic_DNA"/>
</dbReference>